<dbReference type="PANTHER" id="PTHR11208:SF42">
    <property type="entry name" value="QUAKING RELATED 54B, ISOFORM E"/>
    <property type="match status" value="1"/>
</dbReference>
<dbReference type="InterPro" id="IPR036612">
    <property type="entry name" value="KH_dom_type_1_sf"/>
</dbReference>
<organism evidence="4 5">
    <name type="scientific">Ooceraea biroi</name>
    <name type="common">Clonal raider ant</name>
    <name type="synonym">Cerapachys biroi</name>
    <dbReference type="NCBI Taxonomy" id="2015173"/>
    <lineage>
        <taxon>Eukaryota</taxon>
        <taxon>Metazoa</taxon>
        <taxon>Ecdysozoa</taxon>
        <taxon>Arthropoda</taxon>
        <taxon>Hexapoda</taxon>
        <taxon>Insecta</taxon>
        <taxon>Pterygota</taxon>
        <taxon>Neoptera</taxon>
        <taxon>Endopterygota</taxon>
        <taxon>Hymenoptera</taxon>
        <taxon>Apocrita</taxon>
        <taxon>Aculeata</taxon>
        <taxon>Formicoidea</taxon>
        <taxon>Formicidae</taxon>
        <taxon>Dorylinae</taxon>
        <taxon>Ooceraea</taxon>
    </lineage>
</organism>
<feature type="compositionally biased region" description="Polar residues" evidence="2">
    <location>
        <begin position="340"/>
        <end position="373"/>
    </location>
</feature>
<evidence type="ECO:0000313" key="5">
    <source>
        <dbReference type="Proteomes" id="UP000279307"/>
    </source>
</evidence>
<dbReference type="InterPro" id="IPR045071">
    <property type="entry name" value="BBP-like"/>
</dbReference>
<feature type="region of interest" description="Disordered" evidence="2">
    <location>
        <begin position="187"/>
        <end position="243"/>
    </location>
</feature>
<proteinExistence type="predicted"/>
<dbReference type="SUPFAM" id="SSF54791">
    <property type="entry name" value="Eukaryotic type KH-domain (KH-domain type I)"/>
    <property type="match status" value="1"/>
</dbReference>
<feature type="region of interest" description="Disordered" evidence="2">
    <location>
        <begin position="260"/>
        <end position="393"/>
    </location>
</feature>
<dbReference type="GO" id="GO:0005634">
    <property type="term" value="C:nucleus"/>
    <property type="evidence" value="ECO:0007669"/>
    <property type="project" value="TreeGrafter"/>
</dbReference>
<dbReference type="PANTHER" id="PTHR11208">
    <property type="entry name" value="RNA-BINDING PROTEIN RELATED"/>
    <property type="match status" value="1"/>
</dbReference>
<dbReference type="AlphaFoldDB" id="A0A3L8E2V9"/>
<keyword evidence="1" id="KW-0694">RNA-binding</keyword>
<feature type="compositionally biased region" description="Low complexity" evidence="2">
    <location>
        <begin position="211"/>
        <end position="223"/>
    </location>
</feature>
<gene>
    <name evidence="4" type="ORF">DMN91_000122</name>
</gene>
<evidence type="ECO:0000256" key="2">
    <source>
        <dbReference type="SAM" id="MobiDB-lite"/>
    </source>
</evidence>
<dbReference type="OrthoDB" id="6777263at2759"/>
<dbReference type="EMBL" id="QOIP01000001">
    <property type="protein sequence ID" value="RLU26328.1"/>
    <property type="molecule type" value="Genomic_DNA"/>
</dbReference>
<feature type="compositionally biased region" description="Pro residues" evidence="2">
    <location>
        <begin position="226"/>
        <end position="242"/>
    </location>
</feature>
<dbReference type="InterPro" id="IPR055256">
    <property type="entry name" value="KH_1_KHDC4/BBP-like"/>
</dbReference>
<feature type="domain" description="K Homology" evidence="3">
    <location>
        <begin position="65"/>
        <end position="163"/>
    </location>
</feature>
<protein>
    <recommendedName>
        <fullName evidence="3">K Homology domain-containing protein</fullName>
    </recommendedName>
</protein>
<feature type="region of interest" description="Disordered" evidence="2">
    <location>
        <begin position="1"/>
        <end position="32"/>
    </location>
</feature>
<comment type="caution">
    <text evidence="4">The sequence shown here is derived from an EMBL/GenBank/DDBJ whole genome shotgun (WGS) entry which is preliminary data.</text>
</comment>
<dbReference type="Pfam" id="PF22675">
    <property type="entry name" value="KH-I_KHDC4-BBP"/>
    <property type="match status" value="1"/>
</dbReference>
<evidence type="ECO:0000256" key="1">
    <source>
        <dbReference type="ARBA" id="ARBA00022884"/>
    </source>
</evidence>
<sequence length="393" mass="44651">MANMDMDRSSNGEYKYQRDEDADVKPRMLEESDVKEHQIDKVGEYVRELLQEKIELDTQKWPNSIRLLDQVLVPIREHPKFNFVGKLLGPKGNSMKRLQEETMCKMAVLGRGSMKDRQKEEECRASLDPKYAHLSDDLHVEITAIAPPAEAYARIAFALAEVRKYLIPDNNDNIRQEQMREMEMNISDDPVSDDRRPSMRGATGPASGILRSTTRPTMSRTSRAILPPPPANRGPLSRPVPPKSKVFSILDRARAAMDQSYGYETPTPPPPTNRAGSHHDYDYHGSMSSTARYGDRHYTSGSSGYTTYEYEDDSAPHSSHDYYESSDYPEESSSRAWKSYKTTTTSGTVSRYRTTPYTRPSNVIANPLASNFPNARRSMMPAMQKPLNERNRP</sequence>
<dbReference type="Proteomes" id="UP000279307">
    <property type="component" value="Chromosome 1"/>
</dbReference>
<dbReference type="Gene3D" id="3.30.1370.10">
    <property type="entry name" value="K Homology domain, type 1"/>
    <property type="match status" value="1"/>
</dbReference>
<dbReference type="SMART" id="SM00322">
    <property type="entry name" value="KH"/>
    <property type="match status" value="1"/>
</dbReference>
<dbReference type="GO" id="GO:0003729">
    <property type="term" value="F:mRNA binding"/>
    <property type="evidence" value="ECO:0007669"/>
    <property type="project" value="TreeGrafter"/>
</dbReference>
<dbReference type="GO" id="GO:0000381">
    <property type="term" value="P:regulation of alternative mRNA splicing, via spliceosome"/>
    <property type="evidence" value="ECO:0007669"/>
    <property type="project" value="TreeGrafter"/>
</dbReference>
<feature type="compositionally biased region" description="Basic and acidic residues" evidence="2">
    <location>
        <begin position="314"/>
        <end position="323"/>
    </location>
</feature>
<name>A0A3L8E2V9_OOCBI</name>
<evidence type="ECO:0000313" key="4">
    <source>
        <dbReference type="EMBL" id="RLU26328.1"/>
    </source>
</evidence>
<dbReference type="InterPro" id="IPR004087">
    <property type="entry name" value="KH_dom"/>
</dbReference>
<dbReference type="CDD" id="cd22384">
    <property type="entry name" value="KH-I_KHDRBS"/>
    <property type="match status" value="1"/>
</dbReference>
<evidence type="ECO:0000259" key="3">
    <source>
        <dbReference type="SMART" id="SM00322"/>
    </source>
</evidence>
<accession>A0A3L8E2V9</accession>
<reference evidence="4 5" key="1">
    <citation type="journal article" date="2018" name="Genome Res.">
        <title>The genomic architecture and molecular evolution of ant odorant receptors.</title>
        <authorList>
            <person name="McKenzie S.K."/>
            <person name="Kronauer D.J.C."/>
        </authorList>
    </citation>
    <scope>NUCLEOTIDE SEQUENCE [LARGE SCALE GENOMIC DNA]</scope>
    <source>
        <strain evidence="4">Clonal line C1</strain>
    </source>
</reference>